<evidence type="ECO:0000256" key="1">
    <source>
        <dbReference type="SAM" id="Phobius"/>
    </source>
</evidence>
<sequence length="59" mass="6229">MTALLGLAGDLVYAVAAGSIGAWLRERPAFRRRQRYATGLISLALGAAAVFAAPSRRRA</sequence>
<organism evidence="2 3">
    <name type="scientific">Actinomadura coerulea</name>
    <dbReference type="NCBI Taxonomy" id="46159"/>
    <lineage>
        <taxon>Bacteria</taxon>
        <taxon>Bacillati</taxon>
        <taxon>Actinomycetota</taxon>
        <taxon>Actinomycetes</taxon>
        <taxon>Streptosporangiales</taxon>
        <taxon>Thermomonosporaceae</taxon>
        <taxon>Actinomadura</taxon>
    </lineage>
</organism>
<proteinExistence type="predicted"/>
<feature type="transmembrane region" description="Helical" evidence="1">
    <location>
        <begin position="36"/>
        <end position="53"/>
    </location>
</feature>
<dbReference type="AlphaFoldDB" id="A0A7X0L0F7"/>
<gene>
    <name evidence="2" type="ORF">BKA00_004387</name>
</gene>
<comment type="caution">
    <text evidence="2">The sequence shown here is derived from an EMBL/GenBank/DDBJ whole genome shotgun (WGS) entry which is preliminary data.</text>
</comment>
<evidence type="ECO:0000313" key="2">
    <source>
        <dbReference type="EMBL" id="MBB6397473.1"/>
    </source>
</evidence>
<keyword evidence="1" id="KW-1133">Transmembrane helix</keyword>
<keyword evidence="1" id="KW-0472">Membrane</keyword>
<evidence type="ECO:0000313" key="3">
    <source>
        <dbReference type="Proteomes" id="UP000546324"/>
    </source>
</evidence>
<dbReference type="Proteomes" id="UP000546324">
    <property type="component" value="Unassembled WGS sequence"/>
</dbReference>
<name>A0A7X0L0F7_9ACTN</name>
<keyword evidence="1" id="KW-0812">Transmembrane</keyword>
<protein>
    <submittedName>
        <fullName evidence="2">Threonine/homoserine/homoserine lactone efflux protein</fullName>
    </submittedName>
</protein>
<reference evidence="2 3" key="1">
    <citation type="submission" date="2020-08" db="EMBL/GenBank/DDBJ databases">
        <title>Sequencing the genomes of 1000 actinobacteria strains.</title>
        <authorList>
            <person name="Klenk H.-P."/>
        </authorList>
    </citation>
    <scope>NUCLEOTIDE SEQUENCE [LARGE SCALE GENOMIC DNA]</scope>
    <source>
        <strain evidence="2 3">DSM 43675</strain>
    </source>
</reference>
<feature type="transmembrane region" description="Helical" evidence="1">
    <location>
        <begin position="6"/>
        <end position="24"/>
    </location>
</feature>
<accession>A0A7X0L0F7</accession>
<dbReference type="RefSeq" id="WP_185027817.1">
    <property type="nucleotide sequence ID" value="NZ_JACHMQ010000001.1"/>
</dbReference>
<keyword evidence="3" id="KW-1185">Reference proteome</keyword>
<dbReference type="EMBL" id="JACHMQ010000001">
    <property type="protein sequence ID" value="MBB6397473.1"/>
    <property type="molecule type" value="Genomic_DNA"/>
</dbReference>